<dbReference type="RefSeq" id="WP_114770564.1">
    <property type="nucleotide sequence ID" value="NZ_QQBB01000005.1"/>
</dbReference>
<dbReference type="EMBL" id="QQBB01000005">
    <property type="protein sequence ID" value="RDI58536.1"/>
    <property type="molecule type" value="Genomic_DNA"/>
</dbReference>
<dbReference type="SUPFAM" id="SSF53756">
    <property type="entry name" value="UDP-Glycosyltransferase/glycogen phosphorylase"/>
    <property type="match status" value="1"/>
</dbReference>
<dbReference type="GO" id="GO:0016740">
    <property type="term" value="F:transferase activity"/>
    <property type="evidence" value="ECO:0007669"/>
    <property type="project" value="UniProtKB-KW"/>
</dbReference>
<dbReference type="AlphaFoldDB" id="A0A370HIW4"/>
<dbReference type="PANTHER" id="PTHR46656:SF3">
    <property type="entry name" value="PUTATIVE-RELATED"/>
    <property type="match status" value="1"/>
</dbReference>
<dbReference type="Gene3D" id="3.40.50.2000">
    <property type="entry name" value="Glycogen Phosphorylase B"/>
    <property type="match status" value="1"/>
</dbReference>
<name>A0A370HIW4_9HYPH</name>
<proteinExistence type="predicted"/>
<evidence type="ECO:0000313" key="2">
    <source>
        <dbReference type="Proteomes" id="UP000254925"/>
    </source>
</evidence>
<dbReference type="CDD" id="cd03801">
    <property type="entry name" value="GT4_PimA-like"/>
    <property type="match status" value="1"/>
</dbReference>
<dbReference type="Proteomes" id="UP000254925">
    <property type="component" value="Unassembled WGS sequence"/>
</dbReference>
<organism evidence="1 2">
    <name type="scientific">Microvirga subterranea</name>
    <dbReference type="NCBI Taxonomy" id="186651"/>
    <lineage>
        <taxon>Bacteria</taxon>
        <taxon>Pseudomonadati</taxon>
        <taxon>Pseudomonadota</taxon>
        <taxon>Alphaproteobacteria</taxon>
        <taxon>Hyphomicrobiales</taxon>
        <taxon>Methylobacteriaceae</taxon>
        <taxon>Microvirga</taxon>
    </lineage>
</organism>
<keyword evidence="2" id="KW-1185">Reference proteome</keyword>
<evidence type="ECO:0000313" key="1">
    <source>
        <dbReference type="EMBL" id="RDI58536.1"/>
    </source>
</evidence>
<protein>
    <submittedName>
        <fullName evidence="1">Glycosyltransferase involved in cell wall biosynthesis</fullName>
    </submittedName>
</protein>
<dbReference type="Pfam" id="PF13692">
    <property type="entry name" value="Glyco_trans_1_4"/>
    <property type="match status" value="1"/>
</dbReference>
<comment type="caution">
    <text evidence="1">The sequence shown here is derived from an EMBL/GenBank/DDBJ whole genome shotgun (WGS) entry which is preliminary data.</text>
</comment>
<sequence>MTAGIMFRSALTFVHLHLWRRLPHKARRAVLFRLAFWWAPRPTSTAKAKAPIIIIGMLRHASGLGAAARACHDALKAAGLPVYGVDLTAKLMHEVNHTDFDYADGRHLLGEGTVFLHVSGPLVPLAMGQLGRAFVRHKHFIAHWFWELPRLPEDWSPAIPFLHEICVNTTFVRDAVRPIARGRPLHVVPYPLIWTGDPRLRFSQERPFTVSVIFNVASSFARKNPCAAIAAFRQAFGDDPSARLIVKYMNAFAWPEGVRLLEEAAGGAGNIELIGDVLDESGMSALYKRTDVVISLHRAEGLGLPIAEGMMRGLPVVATAWSGSVDFLTPETGVPVSFELVPVKDPQGKYTDSELLWAEADVGEAAAALRMLRSDPVLRQRLGAAAAAHAARYFLPSRYARQVVESILWQPKSIEVSSSKPEIIS</sequence>
<keyword evidence="1" id="KW-0808">Transferase</keyword>
<gene>
    <name evidence="1" type="ORF">DES45_10559</name>
</gene>
<dbReference type="OrthoDB" id="118340at2"/>
<accession>A0A370HIW4</accession>
<reference evidence="1 2" key="1">
    <citation type="submission" date="2018-07" db="EMBL/GenBank/DDBJ databases">
        <title>Genomic Encyclopedia of Type Strains, Phase IV (KMG-IV): sequencing the most valuable type-strain genomes for metagenomic binning, comparative biology and taxonomic classification.</title>
        <authorList>
            <person name="Goeker M."/>
        </authorList>
    </citation>
    <scope>NUCLEOTIDE SEQUENCE [LARGE SCALE GENOMIC DNA]</scope>
    <source>
        <strain evidence="1 2">DSM 14364</strain>
    </source>
</reference>
<dbReference type="PANTHER" id="PTHR46656">
    <property type="entry name" value="PUTATIVE-RELATED"/>
    <property type="match status" value="1"/>
</dbReference>